<dbReference type="PANTHER" id="PTHR24361:SF433">
    <property type="entry name" value="PROTEIN KINASE DOMAIN-CONTAINING PROTEIN"/>
    <property type="match status" value="1"/>
</dbReference>
<feature type="compositionally biased region" description="Low complexity" evidence="12">
    <location>
        <begin position="1683"/>
        <end position="1698"/>
    </location>
</feature>
<dbReference type="PROSITE" id="PS00107">
    <property type="entry name" value="PROTEIN_KINASE_ATP"/>
    <property type="match status" value="1"/>
</dbReference>
<comment type="catalytic activity">
    <reaction evidence="9">
        <text>L-threonyl-[protein] + ATP = O-phospho-L-threonyl-[protein] + ADP + H(+)</text>
        <dbReference type="Rhea" id="RHEA:46608"/>
        <dbReference type="Rhea" id="RHEA-COMP:11060"/>
        <dbReference type="Rhea" id="RHEA-COMP:11605"/>
        <dbReference type="ChEBI" id="CHEBI:15378"/>
        <dbReference type="ChEBI" id="CHEBI:30013"/>
        <dbReference type="ChEBI" id="CHEBI:30616"/>
        <dbReference type="ChEBI" id="CHEBI:61977"/>
        <dbReference type="ChEBI" id="CHEBI:456216"/>
        <dbReference type="EC" id="2.7.11.1"/>
    </reaction>
</comment>
<feature type="compositionally biased region" description="Basic and acidic residues" evidence="12">
    <location>
        <begin position="584"/>
        <end position="606"/>
    </location>
</feature>
<keyword evidence="2" id="KW-0723">Serine/threonine-protein kinase</keyword>
<feature type="region of interest" description="Disordered" evidence="12">
    <location>
        <begin position="1532"/>
        <end position="1642"/>
    </location>
</feature>
<dbReference type="InterPro" id="IPR011009">
    <property type="entry name" value="Kinase-like_dom_sf"/>
</dbReference>
<keyword evidence="13" id="KW-0812">Transmembrane</keyword>
<gene>
    <name evidence="15" type="ORF">NP233_g2420</name>
</gene>
<dbReference type="InterPro" id="IPR017441">
    <property type="entry name" value="Protein_kinase_ATP_BS"/>
</dbReference>
<feature type="region of interest" description="Disordered" evidence="12">
    <location>
        <begin position="739"/>
        <end position="796"/>
    </location>
</feature>
<dbReference type="GO" id="GO:0005524">
    <property type="term" value="F:ATP binding"/>
    <property type="evidence" value="ECO:0007669"/>
    <property type="project" value="UniProtKB-UniRule"/>
</dbReference>
<evidence type="ECO:0000256" key="7">
    <source>
        <dbReference type="ARBA" id="ARBA00022840"/>
    </source>
</evidence>
<feature type="transmembrane region" description="Helical" evidence="13">
    <location>
        <begin position="77"/>
        <end position="96"/>
    </location>
</feature>
<sequence length="1725" mass="190191">MQTDYPSVQIDVSAQIRTNVSEELVSFTILIWDHIATFADEVDDISISDTYEEPLLDTTGLHCQLTRCDRFIRYEGAMTMIGITIVEIMMFLRVYVLYNSHRLLLYGVAFLLLFQIGMNGWLLTKGQAVQHNPGSTLKGCTMIFDPAISDLASSSAWLPLLYETVVFALVAYRTAPSYRIRRLGYSSVTHTMVRLFEDGLLYYTAIFSVTLVLTLMIVSAPPGTKNIAAQLELLLTVAMMSRITLNLKKSAAKLSVADPDEQVTVHVNQNLAFTRSICSSARQPAPSASDSFLSLLSLIPIPEHLPTPTRRRCTRCTLERHQAQVQRQLGDSLGKGAFGQVYRALNWATGETVAVKEIQLSNIPKAELGEIMSEIDLLKNLNHENIVKYKGFVKTREYLYIILEFCENGSLHNIVKKFGKFPENLVAVYISQVLEGLVYLHDQGVIHRDIKGANILTNKDGTVKLADFGVASSVTAGAANAAVVGSPYWMAPEVIEQSGATTASDIWSVGCLVIELLEGHPPYHDLDPMPALFRIVQDDCPPIPDGASPIVKDFLYHCFQKDSNLRISAKKLLRHPWMISARKQLTDGKPKTGNDAEPKPGSEGTKKPSNYNFDEALAKVQEWNEALKCMFVIHPQVYNELIERPFVTAPSRPSKHGPRYTRPASPLQRHSEIPLSSSLLGNSTGPSARKAPPGPSAKQPAPKGGLGLVEKIQPLSFQLQPPEEQTDNWDDDFEEGISFTKLQGLDRPPLDEDKEDKKDKEDKTEDLNAQTIKPTKSPAARSASLATPPSGEMSPIVEDYSDLAAEEDEDWLQEKVADFKLKNSVRKGLFHPDDIKTVGLSAPPGPLSAPLPSLSRKSSRPSLSSLVAMNLNGGSGSHSNMNTQRSTGSAGSGGAGSFGRADAKRAVHSDLEGFDKYAEGDDEDYEDVFGKPNGTNVEPSMQSLKLNTRLSNKSWFGADDSDEEDPFAEIDEGFSEEDLESNLQRDKYARLCNTVNQLIDELTPSAPEFQLQNACNQLIEIMEESPEMQNQLVSSHGMLAILEVLEARRHRDVTMKLLQIINLLVTSDIGFLESFCLIGGIPVMMEFTSKKHPSDCRLEASNFIRLLCHTSVLTLQMFISCRGLKVLVDLLDEDYTEQEELVVHALNGIISVFDLQSPTTKNDFCRMFIREGLLDPLSLALLNVMGIRGETTLGTKLKIIQTLLVFCQVSHSDVHVRNALGTRQVIRRLLRACELLEPECLVLMLKAVKHLSMNATLLEVLQNANAIEILIRILEEHSSGPHQAEMSNHIFQTCFNLCRLNKTRQEEAAQAGIIPCLKRVIETSSPLKQFALPILCDLAAAGKSCRNLLWQNDGLKMYLKLLDDPYFQVSALESILSWLQDETARIEDQLLLPSSLEALTSCFCQSKANSFENLLDPFLKLTRLSTPLTLAIAKSPQFFKRIIERLTNAHSHPLNNSNNQTGGGGGGKAVVRLNLLKLLRSIVEVHPNRMMLVERYGLLDVVERLSKTDGAVLVRELAREIVPTLRPVLMKSTSTPLSAGSSGANTSAVQRLKARAESMDRSVRTSSSPFSPPPSAGSVSSSSGRRSDKEREPPRVFSREGSPGLRASISSSGGVIPKLKPRERDHHRSSGGNEDIGANGTELRERERKLLVSRKMRRAASEASPLRPSFSSSQLQAFAVQYNGNGNSNGNSNGNISGARKSALGFGPSSNGVGIRVYQFEKGRD</sequence>
<comment type="catalytic activity">
    <reaction evidence="10">
        <text>L-seryl-[protein] + ATP = O-phospho-L-seryl-[protein] + ADP + H(+)</text>
        <dbReference type="Rhea" id="RHEA:17989"/>
        <dbReference type="Rhea" id="RHEA-COMP:9863"/>
        <dbReference type="Rhea" id="RHEA-COMP:11604"/>
        <dbReference type="ChEBI" id="CHEBI:15378"/>
        <dbReference type="ChEBI" id="CHEBI:29999"/>
        <dbReference type="ChEBI" id="CHEBI:30616"/>
        <dbReference type="ChEBI" id="CHEBI:83421"/>
        <dbReference type="ChEBI" id="CHEBI:456216"/>
        <dbReference type="EC" id="2.7.11.1"/>
    </reaction>
</comment>
<keyword evidence="13" id="KW-1133">Transmembrane helix</keyword>
<feature type="transmembrane region" description="Helical" evidence="13">
    <location>
        <begin position="156"/>
        <end position="175"/>
    </location>
</feature>
<name>A0AAD5YUX4_9AGAR</name>
<evidence type="ECO:0000256" key="3">
    <source>
        <dbReference type="ARBA" id="ARBA00022679"/>
    </source>
</evidence>
<feature type="compositionally biased region" description="Low complexity" evidence="12">
    <location>
        <begin position="850"/>
        <end position="866"/>
    </location>
</feature>
<keyword evidence="3" id="KW-0808">Transferase</keyword>
<feature type="region of interest" description="Disordered" evidence="12">
    <location>
        <begin position="648"/>
        <end position="706"/>
    </location>
</feature>
<feature type="transmembrane region" description="Helical" evidence="13">
    <location>
        <begin position="103"/>
        <end position="123"/>
    </location>
</feature>
<feature type="region of interest" description="Disordered" evidence="12">
    <location>
        <begin position="1682"/>
        <end position="1725"/>
    </location>
</feature>
<feature type="compositionally biased region" description="Polar residues" evidence="12">
    <location>
        <begin position="674"/>
        <end position="686"/>
    </location>
</feature>
<dbReference type="FunFam" id="1.10.510.10:FF:000946">
    <property type="entry name" value="Probable serine/threonine-protein kinase DDB_G0284251"/>
    <property type="match status" value="1"/>
</dbReference>
<evidence type="ECO:0000256" key="10">
    <source>
        <dbReference type="ARBA" id="ARBA00048679"/>
    </source>
</evidence>
<feature type="compositionally biased region" description="Basic and acidic residues" evidence="12">
    <location>
        <begin position="748"/>
        <end position="766"/>
    </location>
</feature>
<comment type="caution">
    <text evidence="15">The sequence shown here is derived from an EMBL/GenBank/DDBJ whole genome shotgun (WGS) entry which is preliminary data.</text>
</comment>
<dbReference type="GO" id="GO:0046872">
    <property type="term" value="F:metal ion binding"/>
    <property type="evidence" value="ECO:0007669"/>
    <property type="project" value="UniProtKB-KW"/>
</dbReference>
<dbReference type="PROSITE" id="PS00108">
    <property type="entry name" value="PROTEIN_KINASE_ST"/>
    <property type="match status" value="1"/>
</dbReference>
<evidence type="ECO:0000256" key="13">
    <source>
        <dbReference type="SAM" id="Phobius"/>
    </source>
</evidence>
<feature type="domain" description="Protein kinase" evidence="14">
    <location>
        <begin position="327"/>
        <end position="578"/>
    </location>
</feature>
<evidence type="ECO:0000256" key="8">
    <source>
        <dbReference type="ARBA" id="ARBA00025754"/>
    </source>
</evidence>
<evidence type="ECO:0000256" key="4">
    <source>
        <dbReference type="ARBA" id="ARBA00022723"/>
    </source>
</evidence>
<dbReference type="Pfam" id="PF00069">
    <property type="entry name" value="Pkinase"/>
    <property type="match status" value="1"/>
</dbReference>
<feature type="binding site" evidence="11">
    <location>
        <position position="356"/>
    </location>
    <ligand>
        <name>ATP</name>
        <dbReference type="ChEBI" id="CHEBI:30616"/>
    </ligand>
</feature>
<dbReference type="InterPro" id="IPR000719">
    <property type="entry name" value="Prot_kinase_dom"/>
</dbReference>
<keyword evidence="7 11" id="KW-0067">ATP-binding</keyword>
<evidence type="ECO:0000256" key="2">
    <source>
        <dbReference type="ARBA" id="ARBA00022527"/>
    </source>
</evidence>
<dbReference type="EC" id="2.7.11.1" evidence="1"/>
<proteinExistence type="inferred from homology"/>
<reference evidence="15" key="1">
    <citation type="submission" date="2022-07" db="EMBL/GenBank/DDBJ databases">
        <title>Genome Sequence of Leucocoprinus birnbaumii.</title>
        <authorList>
            <person name="Buettner E."/>
        </authorList>
    </citation>
    <scope>NUCLEOTIDE SEQUENCE</scope>
    <source>
        <strain evidence="15">VT141</strain>
    </source>
</reference>
<dbReference type="Gene3D" id="1.25.10.10">
    <property type="entry name" value="Leucine-rich Repeat Variant"/>
    <property type="match status" value="3"/>
</dbReference>
<feature type="region of interest" description="Disordered" evidence="12">
    <location>
        <begin position="583"/>
        <end position="610"/>
    </location>
</feature>
<dbReference type="Gene3D" id="1.10.510.10">
    <property type="entry name" value="Transferase(Phosphotransferase) domain 1"/>
    <property type="match status" value="1"/>
</dbReference>
<protein>
    <recommendedName>
        <fullName evidence="1">non-specific serine/threonine protein kinase</fullName>
        <ecNumber evidence="1">2.7.11.1</ecNumber>
    </recommendedName>
</protein>
<dbReference type="CDD" id="cd06627">
    <property type="entry name" value="STKc_Cdc7_like"/>
    <property type="match status" value="1"/>
</dbReference>
<evidence type="ECO:0000256" key="6">
    <source>
        <dbReference type="ARBA" id="ARBA00022777"/>
    </source>
</evidence>
<feature type="transmembrane region" description="Helical" evidence="13">
    <location>
        <begin position="200"/>
        <end position="221"/>
    </location>
</feature>
<evidence type="ECO:0000256" key="12">
    <source>
        <dbReference type="SAM" id="MobiDB-lite"/>
    </source>
</evidence>
<dbReference type="GO" id="GO:0005737">
    <property type="term" value="C:cytoplasm"/>
    <property type="evidence" value="ECO:0007669"/>
    <property type="project" value="TreeGrafter"/>
</dbReference>
<comment type="similarity">
    <text evidence="8">Belongs to the protein kinase superfamily. STE Ser/Thr protein kinase family.</text>
</comment>
<organism evidence="15 16">
    <name type="scientific">Leucocoprinus birnbaumii</name>
    <dbReference type="NCBI Taxonomy" id="56174"/>
    <lineage>
        <taxon>Eukaryota</taxon>
        <taxon>Fungi</taxon>
        <taxon>Dikarya</taxon>
        <taxon>Basidiomycota</taxon>
        <taxon>Agaricomycotina</taxon>
        <taxon>Agaricomycetes</taxon>
        <taxon>Agaricomycetidae</taxon>
        <taxon>Agaricales</taxon>
        <taxon>Agaricineae</taxon>
        <taxon>Agaricaceae</taxon>
        <taxon>Leucocoprinus</taxon>
    </lineage>
</organism>
<dbReference type="InterPro" id="IPR016024">
    <property type="entry name" value="ARM-type_fold"/>
</dbReference>
<keyword evidence="5 11" id="KW-0547">Nucleotide-binding</keyword>
<dbReference type="SMART" id="SM00220">
    <property type="entry name" value="S_TKc"/>
    <property type="match status" value="1"/>
</dbReference>
<dbReference type="FunFam" id="3.30.200.20:FF:000042">
    <property type="entry name" value="Aurora kinase A"/>
    <property type="match status" value="1"/>
</dbReference>
<keyword evidence="16" id="KW-1185">Reference proteome</keyword>
<dbReference type="FunFam" id="1.25.10.10:FF:000583">
    <property type="entry name" value="MAP3K epsilon protein kinase 1"/>
    <property type="match status" value="1"/>
</dbReference>
<dbReference type="SUPFAM" id="SSF48371">
    <property type="entry name" value="ARM repeat"/>
    <property type="match status" value="1"/>
</dbReference>
<evidence type="ECO:0000256" key="9">
    <source>
        <dbReference type="ARBA" id="ARBA00047899"/>
    </source>
</evidence>
<dbReference type="GO" id="GO:0004674">
    <property type="term" value="F:protein serine/threonine kinase activity"/>
    <property type="evidence" value="ECO:0007669"/>
    <property type="project" value="UniProtKB-KW"/>
</dbReference>
<evidence type="ECO:0000256" key="5">
    <source>
        <dbReference type="ARBA" id="ARBA00022741"/>
    </source>
</evidence>
<accession>A0AAD5YUX4</accession>
<dbReference type="PROSITE" id="PS50011">
    <property type="entry name" value="PROTEIN_KINASE_DOM"/>
    <property type="match status" value="1"/>
</dbReference>
<evidence type="ECO:0000256" key="1">
    <source>
        <dbReference type="ARBA" id="ARBA00012513"/>
    </source>
</evidence>
<keyword evidence="4" id="KW-0479">Metal-binding</keyword>
<dbReference type="InterPro" id="IPR011989">
    <property type="entry name" value="ARM-like"/>
</dbReference>
<dbReference type="PANTHER" id="PTHR24361">
    <property type="entry name" value="MITOGEN-ACTIVATED KINASE KINASE KINASE"/>
    <property type="match status" value="1"/>
</dbReference>
<keyword evidence="6" id="KW-0418">Kinase</keyword>
<feature type="compositionally biased region" description="Polar residues" evidence="12">
    <location>
        <begin position="1532"/>
        <end position="1549"/>
    </location>
</feature>
<dbReference type="InterPro" id="IPR008271">
    <property type="entry name" value="Ser/Thr_kinase_AS"/>
</dbReference>
<feature type="compositionally biased region" description="Basic and acidic residues" evidence="12">
    <location>
        <begin position="1585"/>
        <end position="1598"/>
    </location>
</feature>
<evidence type="ECO:0000259" key="14">
    <source>
        <dbReference type="PROSITE" id="PS50011"/>
    </source>
</evidence>
<evidence type="ECO:0000313" key="15">
    <source>
        <dbReference type="EMBL" id="KAJ3573457.1"/>
    </source>
</evidence>
<feature type="compositionally biased region" description="Basic and acidic residues" evidence="12">
    <location>
        <begin position="1554"/>
        <end position="1563"/>
    </location>
</feature>
<dbReference type="SUPFAM" id="SSF56112">
    <property type="entry name" value="Protein kinase-like (PK-like)"/>
    <property type="match status" value="1"/>
</dbReference>
<dbReference type="Proteomes" id="UP001213000">
    <property type="component" value="Unassembled WGS sequence"/>
</dbReference>
<dbReference type="EMBL" id="JANIEX010000102">
    <property type="protein sequence ID" value="KAJ3573457.1"/>
    <property type="molecule type" value="Genomic_DNA"/>
</dbReference>
<evidence type="ECO:0000313" key="16">
    <source>
        <dbReference type="Proteomes" id="UP001213000"/>
    </source>
</evidence>
<keyword evidence="13" id="KW-0472">Membrane</keyword>
<evidence type="ECO:0000256" key="11">
    <source>
        <dbReference type="PROSITE-ProRule" id="PRU10141"/>
    </source>
</evidence>
<feature type="region of interest" description="Disordered" evidence="12">
    <location>
        <begin position="834"/>
        <end position="901"/>
    </location>
</feature>
<dbReference type="InterPro" id="IPR053235">
    <property type="entry name" value="Ser_Thr_kinase"/>
</dbReference>